<proteinExistence type="predicted"/>
<evidence type="ECO:0000313" key="2">
    <source>
        <dbReference type="Proteomes" id="UP000198683"/>
    </source>
</evidence>
<gene>
    <name evidence="1" type="ORF">SAMN05421874_109177</name>
</gene>
<dbReference type="AlphaFoldDB" id="A0A1G9DK93"/>
<reference evidence="1 2" key="1">
    <citation type="submission" date="2016-10" db="EMBL/GenBank/DDBJ databases">
        <authorList>
            <person name="de Groot N.N."/>
        </authorList>
    </citation>
    <scope>NUCLEOTIDE SEQUENCE [LARGE SCALE GENOMIC DNA]</scope>
    <source>
        <strain evidence="1 2">CGMCC 4.5681</strain>
    </source>
</reference>
<organism evidence="1 2">
    <name type="scientific">Nonomuraea maritima</name>
    <dbReference type="NCBI Taxonomy" id="683260"/>
    <lineage>
        <taxon>Bacteria</taxon>
        <taxon>Bacillati</taxon>
        <taxon>Actinomycetota</taxon>
        <taxon>Actinomycetes</taxon>
        <taxon>Streptosporangiales</taxon>
        <taxon>Streptosporangiaceae</taxon>
        <taxon>Nonomuraea</taxon>
    </lineage>
</organism>
<keyword evidence="2" id="KW-1185">Reference proteome</keyword>
<evidence type="ECO:0000313" key="1">
    <source>
        <dbReference type="EMBL" id="SDK64311.1"/>
    </source>
</evidence>
<dbReference type="EMBL" id="FNFB01000009">
    <property type="protein sequence ID" value="SDK64311.1"/>
    <property type="molecule type" value="Genomic_DNA"/>
</dbReference>
<dbReference type="OrthoDB" id="3543074at2"/>
<accession>A0A1G9DK93</accession>
<name>A0A1G9DK93_9ACTN</name>
<sequence length="60" mass="6394">MTPAVPHAAESFWAGAGRARSYCSGDPDDLAGDAHLWSEFGEDDLGILYRCDFCGVTDLG</sequence>
<dbReference type="Proteomes" id="UP000198683">
    <property type="component" value="Unassembled WGS sequence"/>
</dbReference>
<protein>
    <submittedName>
        <fullName evidence="1">Uncharacterized protein</fullName>
    </submittedName>
</protein>
<dbReference type="RefSeq" id="WP_090766027.1">
    <property type="nucleotide sequence ID" value="NZ_FNFB01000009.1"/>
</dbReference>